<evidence type="ECO:0000256" key="1">
    <source>
        <dbReference type="SAM" id="MobiDB-lite"/>
    </source>
</evidence>
<dbReference type="Gramene" id="ONIVA04G06670.1">
    <property type="protein sequence ID" value="ONIVA04G06670.1"/>
    <property type="gene ID" value="ONIVA04G06670"/>
</dbReference>
<accession>A0A0E0GZC0</accession>
<evidence type="ECO:0000313" key="3">
    <source>
        <dbReference type="Proteomes" id="UP000006591"/>
    </source>
</evidence>
<dbReference type="EnsemblPlants" id="ONIVA04G06670.1">
    <property type="protein sequence ID" value="ONIVA04G06670.1"/>
    <property type="gene ID" value="ONIVA04G06670"/>
</dbReference>
<feature type="region of interest" description="Disordered" evidence="1">
    <location>
        <begin position="1"/>
        <end position="40"/>
    </location>
</feature>
<feature type="compositionally biased region" description="Low complexity" evidence="1">
    <location>
        <begin position="78"/>
        <end position="87"/>
    </location>
</feature>
<dbReference type="AlphaFoldDB" id="A0A0E0GZC0"/>
<evidence type="ECO:0000313" key="2">
    <source>
        <dbReference type="EnsemblPlants" id="ONIVA04G06670.1"/>
    </source>
</evidence>
<name>A0A0E0GZC0_ORYNI</name>
<organism evidence="2">
    <name type="scientific">Oryza nivara</name>
    <name type="common">Indian wild rice</name>
    <name type="synonym">Oryza sativa f. spontanea</name>
    <dbReference type="NCBI Taxonomy" id="4536"/>
    <lineage>
        <taxon>Eukaryota</taxon>
        <taxon>Viridiplantae</taxon>
        <taxon>Streptophyta</taxon>
        <taxon>Embryophyta</taxon>
        <taxon>Tracheophyta</taxon>
        <taxon>Spermatophyta</taxon>
        <taxon>Magnoliopsida</taxon>
        <taxon>Liliopsida</taxon>
        <taxon>Poales</taxon>
        <taxon>Poaceae</taxon>
        <taxon>BOP clade</taxon>
        <taxon>Oryzoideae</taxon>
        <taxon>Oryzeae</taxon>
        <taxon>Oryzinae</taxon>
        <taxon>Oryza</taxon>
    </lineage>
</organism>
<protein>
    <submittedName>
        <fullName evidence="2">Uncharacterized protein</fullName>
    </submittedName>
</protein>
<keyword evidence="3" id="KW-1185">Reference proteome</keyword>
<dbReference type="Proteomes" id="UP000006591">
    <property type="component" value="Chromosome 4"/>
</dbReference>
<reference evidence="2" key="1">
    <citation type="submission" date="2015-04" db="UniProtKB">
        <authorList>
            <consortium name="EnsemblPlants"/>
        </authorList>
    </citation>
    <scope>IDENTIFICATION</scope>
    <source>
        <strain evidence="2">SL10</strain>
    </source>
</reference>
<feature type="region of interest" description="Disordered" evidence="1">
    <location>
        <begin position="61"/>
        <end position="87"/>
    </location>
</feature>
<sequence>MPRRLPGQSPAGGAVATDLAGGAKEGGASAREEGGGGEASNGPFLVVVVLRLRLPPDLFFSPPLGDARWRKPTPPTAPSSHHAPAPGAGAAGVGLGCDGTPTAATDTVLACHHRAQLRAGSLASVPTTGRRHDAVLLLSHLAPSKPATPTPWSSARLLPCFPTAGRRGAILLLSRLAPSTPTPPVDTRARPHLPIDDGGDGGAALPVTPLSLKAATAPPEYEMPSMKEWIVSRVLALVSMVALHHHHSHQIKATTLTWLIVKATPPPRDGAKKLAAVAYSPLLLSPSVWQASTAVAGERGGGSCCWRPVAAQLRRRLPPAQLCAAARLGPEPTR</sequence>
<dbReference type="HOGENOM" id="CLU_832567_0_0_1"/>
<reference evidence="2" key="2">
    <citation type="submission" date="2018-04" db="EMBL/GenBank/DDBJ databases">
        <title>OnivRS2 (Oryza nivara Reference Sequence Version 2).</title>
        <authorList>
            <person name="Zhang J."/>
            <person name="Kudrna D."/>
            <person name="Lee S."/>
            <person name="Talag J."/>
            <person name="Rajasekar S."/>
            <person name="Welchert J."/>
            <person name="Hsing Y.-I."/>
            <person name="Wing R.A."/>
        </authorList>
    </citation>
    <scope>NUCLEOTIDE SEQUENCE [LARGE SCALE GENOMIC DNA]</scope>
    <source>
        <strain evidence="2">SL10</strain>
    </source>
</reference>
<feature type="compositionally biased region" description="Low complexity" evidence="1">
    <location>
        <begin position="20"/>
        <end position="29"/>
    </location>
</feature>
<proteinExistence type="predicted"/>